<organism evidence="1 2">
    <name type="scientific">Raoultella terrigena</name>
    <name type="common">Klebsiella terrigena</name>
    <dbReference type="NCBI Taxonomy" id="577"/>
    <lineage>
        <taxon>Bacteria</taxon>
        <taxon>Pseudomonadati</taxon>
        <taxon>Pseudomonadota</taxon>
        <taxon>Gammaproteobacteria</taxon>
        <taxon>Enterobacterales</taxon>
        <taxon>Enterobacteriaceae</taxon>
        <taxon>Klebsiella/Raoultella group</taxon>
        <taxon>Raoultella</taxon>
    </lineage>
</organism>
<keyword evidence="2" id="KW-1185">Reference proteome</keyword>
<evidence type="ECO:0000313" key="1">
    <source>
        <dbReference type="EMBL" id="VED49941.1"/>
    </source>
</evidence>
<evidence type="ECO:0000313" key="2">
    <source>
        <dbReference type="Proteomes" id="UP000267630"/>
    </source>
</evidence>
<dbReference type="Proteomes" id="UP000267630">
    <property type="component" value="Chromosome 3"/>
</dbReference>
<proteinExistence type="predicted"/>
<reference evidence="1 2" key="1">
    <citation type="submission" date="2018-12" db="EMBL/GenBank/DDBJ databases">
        <authorList>
            <consortium name="Pathogen Informatics"/>
        </authorList>
    </citation>
    <scope>NUCLEOTIDE SEQUENCE [LARGE SCALE GENOMIC DNA]</scope>
    <source>
        <strain evidence="1 2">NCTC9997</strain>
    </source>
</reference>
<dbReference type="AlphaFoldDB" id="A0A7Z8ZAC2"/>
<gene>
    <name evidence="1" type="ORF">NCTC9997_03004</name>
</gene>
<sequence>MRQIGELITAERAATVIYETFGHLDAKPGERHKGWFIFINGQHGDMDVVYSDFPTFGEGPGYFTDRGDFIWELIRDDGPCAAVGIYRFDGEYRLSKRKGPPRFVGKTTCIQTFGGAE</sequence>
<name>A0A7Z8ZAC2_RAOTE</name>
<protein>
    <submittedName>
        <fullName evidence="1">Uncharacterized protein</fullName>
    </submittedName>
</protein>
<dbReference type="EMBL" id="LR134253">
    <property type="protein sequence ID" value="VED49941.1"/>
    <property type="molecule type" value="Genomic_DNA"/>
</dbReference>
<accession>A0A7Z8ZAC2</accession>